<dbReference type="AlphaFoldDB" id="A0A7K4DJR5"/>
<dbReference type="EMBL" id="JABBYL010000006">
    <property type="protein sequence ID" value="NMO08519.1"/>
    <property type="molecule type" value="Genomic_DNA"/>
</dbReference>
<reference evidence="1 2" key="1">
    <citation type="submission" date="2020-04" db="EMBL/GenBank/DDBJ databases">
        <title>Draft genome of Methanobacterium subterraneum isolated from animal feces.</title>
        <authorList>
            <person name="Ouboter H.T."/>
            <person name="Berger S."/>
            <person name="Gungor E."/>
            <person name="Jetten M.S.M."/>
            <person name="Welte C.U."/>
        </authorList>
    </citation>
    <scope>NUCLEOTIDE SEQUENCE [LARGE SCALE GENOMIC DNA]</scope>
    <source>
        <strain evidence="1">HO_2020</strain>
    </source>
</reference>
<gene>
    <name evidence="1" type="ORF">HG719_01545</name>
</gene>
<evidence type="ECO:0000313" key="2">
    <source>
        <dbReference type="Proteomes" id="UP000591058"/>
    </source>
</evidence>
<dbReference type="Proteomes" id="UP000591058">
    <property type="component" value="Unassembled WGS sequence"/>
</dbReference>
<comment type="caution">
    <text evidence="1">The sequence shown here is derived from an EMBL/GenBank/DDBJ whole genome shotgun (WGS) entry which is preliminary data.</text>
</comment>
<evidence type="ECO:0000313" key="1">
    <source>
        <dbReference type="EMBL" id="NMO08519.1"/>
    </source>
</evidence>
<name>A0A7K4DJR5_9EURY</name>
<protein>
    <submittedName>
        <fullName evidence="1">Uncharacterized protein</fullName>
    </submittedName>
</protein>
<accession>A0A7K4DJR5</accession>
<sequence>MAMKYVGSGVILGKPVLTTYKRIRVWQVPVYTRDHKFLNNIYIDNNKQVEKWIKCNKWGMK</sequence>
<dbReference type="RefSeq" id="WP_169032589.1">
    <property type="nucleotide sequence ID" value="NZ_JABBYL010000006.1"/>
</dbReference>
<organism evidence="1 2">
    <name type="scientific">Methanobacterium subterraneum</name>
    <dbReference type="NCBI Taxonomy" id="59277"/>
    <lineage>
        <taxon>Archaea</taxon>
        <taxon>Methanobacteriati</taxon>
        <taxon>Methanobacteriota</taxon>
        <taxon>Methanomada group</taxon>
        <taxon>Methanobacteria</taxon>
        <taxon>Methanobacteriales</taxon>
        <taxon>Methanobacteriaceae</taxon>
        <taxon>Methanobacterium</taxon>
    </lineage>
</organism>
<proteinExistence type="predicted"/>